<keyword evidence="3" id="KW-0808">Transferase</keyword>
<evidence type="ECO:0000259" key="1">
    <source>
        <dbReference type="Pfam" id="PF13649"/>
    </source>
</evidence>
<dbReference type="GO" id="GO:0032259">
    <property type="term" value="P:methylation"/>
    <property type="evidence" value="ECO:0007669"/>
    <property type="project" value="UniProtKB-KW"/>
</dbReference>
<evidence type="ECO:0000313" key="4">
    <source>
        <dbReference type="Proteomes" id="UP001305606"/>
    </source>
</evidence>
<evidence type="ECO:0000259" key="2">
    <source>
        <dbReference type="Pfam" id="PF21302"/>
    </source>
</evidence>
<keyword evidence="3" id="KW-0489">Methyltransferase</keyword>
<dbReference type="SUPFAM" id="SSF53335">
    <property type="entry name" value="S-adenosyl-L-methionine-dependent methyltransferases"/>
    <property type="match status" value="1"/>
</dbReference>
<feature type="domain" description="23S rRNA (guanine(745)-N(1))-methyltransferase N-terminal" evidence="2">
    <location>
        <begin position="17"/>
        <end position="53"/>
    </location>
</feature>
<name>A0ABY9UW89_9ACTN</name>
<dbReference type="InterPro" id="IPR050508">
    <property type="entry name" value="Methyltransf_Superfamily"/>
</dbReference>
<accession>A0ABY9UW89</accession>
<dbReference type="PANTHER" id="PTHR42912">
    <property type="entry name" value="METHYLTRANSFERASE"/>
    <property type="match status" value="1"/>
</dbReference>
<dbReference type="PIRSF" id="PIRSF018249">
    <property type="entry name" value="MyrA_prd"/>
    <property type="match status" value="1"/>
</dbReference>
<dbReference type="InterPro" id="IPR016718">
    <property type="entry name" value="rRNA_m1G-MeTrfase_A_prd"/>
</dbReference>
<reference evidence="3 4" key="1">
    <citation type="submission" date="2023-02" db="EMBL/GenBank/DDBJ databases">
        <title>Streptomyces sp. SCA4-21 with antifungal activity against Fusarium oxysporum f. sp. cubense, Streptomyces sp. SCA2-17 with antifungal activity against Fusarium oxysporum f. sp. cubense.</title>
        <authorList>
            <person name="Qi D."/>
        </authorList>
    </citation>
    <scope>NUCLEOTIDE SEQUENCE [LARGE SCALE GENOMIC DNA]</scope>
    <source>
        <strain evidence="3 4">SCA4-21</strain>
    </source>
</reference>
<gene>
    <name evidence="3" type="ORF">PS467_12770</name>
</gene>
<dbReference type="Gene3D" id="3.40.50.150">
    <property type="entry name" value="Vaccinia Virus protein VP39"/>
    <property type="match status" value="1"/>
</dbReference>
<dbReference type="Proteomes" id="UP001305606">
    <property type="component" value="Chromosome"/>
</dbReference>
<dbReference type="GO" id="GO:0008168">
    <property type="term" value="F:methyltransferase activity"/>
    <property type="evidence" value="ECO:0007669"/>
    <property type="project" value="UniProtKB-KW"/>
</dbReference>
<evidence type="ECO:0000313" key="3">
    <source>
        <dbReference type="EMBL" id="WNE96149.1"/>
    </source>
</evidence>
<dbReference type="Pfam" id="PF13649">
    <property type="entry name" value="Methyltransf_25"/>
    <property type="match status" value="1"/>
</dbReference>
<dbReference type="InterPro" id="IPR041698">
    <property type="entry name" value="Methyltransf_25"/>
</dbReference>
<keyword evidence="4" id="KW-1185">Reference proteome</keyword>
<sequence length="285" mass="30557">MPFTGSCPHDGLPALLTCPVCRARLVPAGRALRCAEGRHSFDVARQGYLSLMTGRRARSADTPEMVRARTAFLGAGHYAPLASRLAGLALSLCPADGTVLDAGVGTGYYLAAVLDALPGALGLGLDTSAYALRAAARAHPRAGAASWDVWRPLPVRTGSVDLVLNVFAPRNGGEFHRVLRPDGALLVLTPASGHLRELRSRLGLLSVDPAKERRLHSALGDRFRHERTEPLEYVLRLGGQDLDALVSMGPTAHHIDADELRHRIARLSCPQPVTVSVRASVYRPR</sequence>
<proteinExistence type="predicted"/>
<feature type="domain" description="Methyltransferase" evidence="1">
    <location>
        <begin position="99"/>
        <end position="183"/>
    </location>
</feature>
<dbReference type="InterPro" id="IPR029063">
    <property type="entry name" value="SAM-dependent_MTases_sf"/>
</dbReference>
<dbReference type="InterPro" id="IPR048647">
    <property type="entry name" value="RlmA_N"/>
</dbReference>
<organism evidence="3 4">
    <name type="scientific">Streptomyces luomodiensis</name>
    <dbReference type="NCBI Taxonomy" id="3026192"/>
    <lineage>
        <taxon>Bacteria</taxon>
        <taxon>Bacillati</taxon>
        <taxon>Actinomycetota</taxon>
        <taxon>Actinomycetes</taxon>
        <taxon>Kitasatosporales</taxon>
        <taxon>Streptomycetaceae</taxon>
        <taxon>Streptomyces</taxon>
    </lineage>
</organism>
<protein>
    <submittedName>
        <fullName evidence="3">Methyltransferase domain-containing protein</fullName>
    </submittedName>
</protein>
<dbReference type="RefSeq" id="WP_311035363.1">
    <property type="nucleotide sequence ID" value="NZ_CP117522.1"/>
</dbReference>
<dbReference type="Pfam" id="PF21302">
    <property type="entry name" value="Zn_ribbon_RlmA"/>
    <property type="match status" value="1"/>
</dbReference>
<dbReference type="EMBL" id="CP117522">
    <property type="protein sequence ID" value="WNE96149.1"/>
    <property type="molecule type" value="Genomic_DNA"/>
</dbReference>
<dbReference type="PANTHER" id="PTHR42912:SF45">
    <property type="entry name" value="23S RRNA (GUANINE(745)-N(1))-METHYLTRANSFERASE"/>
    <property type="match status" value="1"/>
</dbReference>